<evidence type="ECO:0000256" key="1">
    <source>
        <dbReference type="SAM" id="MobiDB-lite"/>
    </source>
</evidence>
<evidence type="ECO:0000313" key="2">
    <source>
        <dbReference type="EMBL" id="KAJ1359334.1"/>
    </source>
</evidence>
<dbReference type="AlphaFoldDB" id="A0AAD5QRW9"/>
<dbReference type="EMBL" id="JAHQIW010003597">
    <property type="protein sequence ID" value="KAJ1359334.1"/>
    <property type="molecule type" value="Genomic_DNA"/>
</dbReference>
<feature type="compositionally biased region" description="Basic and acidic residues" evidence="1">
    <location>
        <begin position="109"/>
        <end position="119"/>
    </location>
</feature>
<reference evidence="2" key="1">
    <citation type="submission" date="2021-06" db="EMBL/GenBank/DDBJ databases">
        <title>Parelaphostrongylus tenuis whole genome reference sequence.</title>
        <authorList>
            <person name="Garwood T.J."/>
            <person name="Larsen P.A."/>
            <person name="Fountain-Jones N.M."/>
            <person name="Garbe J.R."/>
            <person name="Macchietto M.G."/>
            <person name="Kania S.A."/>
            <person name="Gerhold R.W."/>
            <person name="Richards J.E."/>
            <person name="Wolf T.M."/>
        </authorList>
    </citation>
    <scope>NUCLEOTIDE SEQUENCE</scope>
    <source>
        <strain evidence="2">MNPRO001-30</strain>
        <tissue evidence="2">Meninges</tissue>
    </source>
</reference>
<accession>A0AAD5QRW9</accession>
<organism evidence="2 3">
    <name type="scientific">Parelaphostrongylus tenuis</name>
    <name type="common">Meningeal worm</name>
    <dbReference type="NCBI Taxonomy" id="148309"/>
    <lineage>
        <taxon>Eukaryota</taxon>
        <taxon>Metazoa</taxon>
        <taxon>Ecdysozoa</taxon>
        <taxon>Nematoda</taxon>
        <taxon>Chromadorea</taxon>
        <taxon>Rhabditida</taxon>
        <taxon>Rhabditina</taxon>
        <taxon>Rhabditomorpha</taxon>
        <taxon>Strongyloidea</taxon>
        <taxon>Metastrongylidae</taxon>
        <taxon>Parelaphostrongylus</taxon>
    </lineage>
</organism>
<evidence type="ECO:0008006" key="4">
    <source>
        <dbReference type="Google" id="ProtNLM"/>
    </source>
</evidence>
<proteinExistence type="predicted"/>
<name>A0AAD5QRW9_PARTN</name>
<keyword evidence="3" id="KW-1185">Reference proteome</keyword>
<comment type="caution">
    <text evidence="2">The sequence shown here is derived from an EMBL/GenBank/DDBJ whole genome shotgun (WGS) entry which is preliminary data.</text>
</comment>
<feature type="region of interest" description="Disordered" evidence="1">
    <location>
        <begin position="72"/>
        <end position="119"/>
    </location>
</feature>
<evidence type="ECO:0000313" key="3">
    <source>
        <dbReference type="Proteomes" id="UP001196413"/>
    </source>
</evidence>
<sequence>MLLILPDRFYQMSDAESFLRYFTDITPQGQQMLDMECSLLLECKACGEIFRTIMSYISHRRTFCRENVKDEQNAKEKMEDNNLSSSGASDFQKTNSGRGPENSASVPAERQDSLKCRGSRKGREFRLEHNFQSAFDNINRAKGLQVVGRTTTLNGLESYTMGIQNWPINQDPEDRVKLIERRADTDDFERCREEIAERQLDSAQSHTNSKEQRKANCASSSSSLSPLFVFEQNCHH</sequence>
<protein>
    <recommendedName>
        <fullName evidence="4">C2H2-type domain-containing protein</fullName>
    </recommendedName>
</protein>
<feature type="compositionally biased region" description="Polar residues" evidence="1">
    <location>
        <begin position="81"/>
        <end position="105"/>
    </location>
</feature>
<dbReference type="Proteomes" id="UP001196413">
    <property type="component" value="Unassembled WGS sequence"/>
</dbReference>
<gene>
    <name evidence="2" type="ORF">KIN20_018028</name>
</gene>
<feature type="region of interest" description="Disordered" evidence="1">
    <location>
        <begin position="199"/>
        <end position="221"/>
    </location>
</feature>